<feature type="compositionally biased region" description="Basic and acidic residues" evidence="9">
    <location>
        <begin position="112"/>
        <end position="125"/>
    </location>
</feature>
<evidence type="ECO:0000256" key="9">
    <source>
        <dbReference type="SAM" id="MobiDB-lite"/>
    </source>
</evidence>
<name>A0A7J0GXN9_9ERIC</name>
<comment type="similarity">
    <text evidence="2">Belongs to the ZC3H14 family.</text>
</comment>
<dbReference type="GO" id="GO:0005634">
    <property type="term" value="C:nucleus"/>
    <property type="evidence" value="ECO:0007669"/>
    <property type="project" value="UniProtKB-SubCell"/>
</dbReference>
<gene>
    <name evidence="11" type="ORF">Acr_24g0017210</name>
</gene>
<keyword evidence="7" id="KW-0539">Nucleus</keyword>
<comment type="subcellular location">
    <subcellularLocation>
        <location evidence="1">Nucleus</location>
    </subcellularLocation>
</comment>
<dbReference type="PANTHER" id="PTHR14738">
    <property type="entry name" value="ZINC FINGER CCCH DOMAIN-CONTAINING PROTEIN 14"/>
    <property type="match status" value="1"/>
</dbReference>
<dbReference type="SUPFAM" id="SSF54928">
    <property type="entry name" value="RNA-binding domain, RBD"/>
    <property type="match status" value="1"/>
</dbReference>
<dbReference type="Pfam" id="PF01480">
    <property type="entry name" value="PWI"/>
    <property type="match status" value="1"/>
</dbReference>
<sequence length="691" mass="76289">MGIFSESPKSFKMDRKSPLASILKSSISNKLLQFLGSYTDDVLADYIIVLVCNGKHQIEARDDLEAFLGERSSEFVSWLWDHLLKYTQQSNSAISLLYPKDSSVTIPSSGGADRDLRSSRSKDAQSRGSGNADISLTKNEKYCHPSVYATSLAPSNSVELYEGSQYCKGPVAPSNGANIKKAKLQKQTAIASEVRATENIHDESLTYKPSKAGSYYLIPAGREHSFECLDKPKRSVNHNCNGSPNHLMGFSRREKVFRNMQPSITDGPGMNEIYSANVPARSLPRAAGDRSCQSKKVRGSVWDRLGKAQEVNDETVDARAIDIVEKDQEGYEQHTLSVPVSIEELCGSIKNGVHELDKSCSGNGPGECTKPKQAMRTIFKLHAVNNIRRKRHFDKINSCPSSHSDSLVGRGDMDHQHKESPQDFKRLNSTSEAAALTLVTKVQDVKQRMRQIEMEMSKLRTKQLEMKKDGQPLVLTNSGVIKHSEEDVESRTVFVTNVHFAATKEALSFHFAKCGVVLNVVILTDLNAQPKGSAYVIFANKESVDKAVALSGTSFFSRTLKVTRKAEETPVTASIPQLSVKPIRTQLSQANRADKPFYPSCHLQWRREPVSTPSEPSATSTQVKAACDPVTAPSKLSAPIAQVEAINSAAAPSSRFRVHLFQWNLILHNLSGKYKLVHLSADFGHPVHYSN</sequence>
<dbReference type="AlphaFoldDB" id="A0A7J0GXN9"/>
<keyword evidence="12" id="KW-1185">Reference proteome</keyword>
<dbReference type="InterPro" id="IPR035979">
    <property type="entry name" value="RBD_domain_sf"/>
</dbReference>
<evidence type="ECO:0000256" key="5">
    <source>
        <dbReference type="ARBA" id="ARBA00022771"/>
    </source>
</evidence>
<dbReference type="Pfam" id="PF00076">
    <property type="entry name" value="RRM_1"/>
    <property type="match status" value="1"/>
</dbReference>
<dbReference type="GO" id="GO:0043488">
    <property type="term" value="P:regulation of mRNA stability"/>
    <property type="evidence" value="ECO:0007669"/>
    <property type="project" value="InterPro"/>
</dbReference>
<keyword evidence="5" id="KW-0863">Zinc-finger</keyword>
<keyword evidence="4" id="KW-0677">Repeat</keyword>
<dbReference type="InterPro" id="IPR040366">
    <property type="entry name" value="Nab2/ZC3H14"/>
</dbReference>
<proteinExistence type="inferred from homology"/>
<dbReference type="GO" id="GO:0005737">
    <property type="term" value="C:cytoplasm"/>
    <property type="evidence" value="ECO:0007669"/>
    <property type="project" value="TreeGrafter"/>
</dbReference>
<dbReference type="SMART" id="SM00360">
    <property type="entry name" value="RRM"/>
    <property type="match status" value="1"/>
</dbReference>
<dbReference type="Proteomes" id="UP000585474">
    <property type="component" value="Unassembled WGS sequence"/>
</dbReference>
<evidence type="ECO:0000259" key="10">
    <source>
        <dbReference type="PROSITE" id="PS50102"/>
    </source>
</evidence>
<dbReference type="OrthoDB" id="4726at2759"/>
<evidence type="ECO:0000256" key="1">
    <source>
        <dbReference type="ARBA" id="ARBA00004123"/>
    </source>
</evidence>
<evidence type="ECO:0000313" key="12">
    <source>
        <dbReference type="Proteomes" id="UP000585474"/>
    </source>
</evidence>
<accession>A0A7J0GXN9</accession>
<evidence type="ECO:0000256" key="2">
    <source>
        <dbReference type="ARBA" id="ARBA00008423"/>
    </source>
</evidence>
<evidence type="ECO:0000313" key="11">
    <source>
        <dbReference type="EMBL" id="GFZ15531.1"/>
    </source>
</evidence>
<keyword evidence="6" id="KW-0862">Zinc</keyword>
<dbReference type="PROSITE" id="PS50102">
    <property type="entry name" value="RRM"/>
    <property type="match status" value="1"/>
</dbReference>
<dbReference type="InterPro" id="IPR002483">
    <property type="entry name" value="PWI_dom"/>
</dbReference>
<evidence type="ECO:0000256" key="8">
    <source>
        <dbReference type="PROSITE-ProRule" id="PRU00176"/>
    </source>
</evidence>
<organism evidence="11 12">
    <name type="scientific">Actinidia rufa</name>
    <dbReference type="NCBI Taxonomy" id="165716"/>
    <lineage>
        <taxon>Eukaryota</taxon>
        <taxon>Viridiplantae</taxon>
        <taxon>Streptophyta</taxon>
        <taxon>Embryophyta</taxon>
        <taxon>Tracheophyta</taxon>
        <taxon>Spermatophyta</taxon>
        <taxon>Magnoliopsida</taxon>
        <taxon>eudicotyledons</taxon>
        <taxon>Gunneridae</taxon>
        <taxon>Pentapetalae</taxon>
        <taxon>asterids</taxon>
        <taxon>Ericales</taxon>
        <taxon>Actinidiaceae</taxon>
        <taxon>Actinidia</taxon>
    </lineage>
</organism>
<feature type="region of interest" description="Disordered" evidence="9">
    <location>
        <begin position="395"/>
        <end position="424"/>
    </location>
</feature>
<evidence type="ECO:0000256" key="4">
    <source>
        <dbReference type="ARBA" id="ARBA00022737"/>
    </source>
</evidence>
<dbReference type="GO" id="GO:0008270">
    <property type="term" value="F:zinc ion binding"/>
    <property type="evidence" value="ECO:0007669"/>
    <property type="project" value="UniProtKB-KW"/>
</dbReference>
<evidence type="ECO:0000256" key="3">
    <source>
        <dbReference type="ARBA" id="ARBA00022723"/>
    </source>
</evidence>
<dbReference type="InterPro" id="IPR000504">
    <property type="entry name" value="RRM_dom"/>
</dbReference>
<dbReference type="InterPro" id="IPR012677">
    <property type="entry name" value="Nucleotide-bd_a/b_plait_sf"/>
</dbReference>
<reference evidence="11 12" key="1">
    <citation type="submission" date="2019-07" db="EMBL/GenBank/DDBJ databases">
        <title>De Novo Assembly of kiwifruit Actinidia rufa.</title>
        <authorList>
            <person name="Sugita-Konishi S."/>
            <person name="Sato K."/>
            <person name="Mori E."/>
            <person name="Abe Y."/>
            <person name="Kisaki G."/>
            <person name="Hamano K."/>
            <person name="Suezawa K."/>
            <person name="Otani M."/>
            <person name="Fukuda T."/>
            <person name="Manabe T."/>
            <person name="Gomi K."/>
            <person name="Tabuchi M."/>
            <person name="Akimitsu K."/>
            <person name="Kataoka I."/>
        </authorList>
    </citation>
    <scope>NUCLEOTIDE SEQUENCE [LARGE SCALE GENOMIC DNA]</scope>
    <source>
        <strain evidence="12">cv. Fuchu</strain>
    </source>
</reference>
<feature type="region of interest" description="Disordered" evidence="9">
    <location>
        <begin position="107"/>
        <end position="133"/>
    </location>
</feature>
<dbReference type="Gene3D" id="1.20.1390.10">
    <property type="entry name" value="PWI domain"/>
    <property type="match status" value="1"/>
</dbReference>
<evidence type="ECO:0000256" key="7">
    <source>
        <dbReference type="ARBA" id="ARBA00023242"/>
    </source>
</evidence>
<keyword evidence="8" id="KW-0694">RNA-binding</keyword>
<dbReference type="Gene3D" id="3.30.70.330">
    <property type="match status" value="1"/>
</dbReference>
<evidence type="ECO:0000256" key="6">
    <source>
        <dbReference type="ARBA" id="ARBA00022833"/>
    </source>
</evidence>
<feature type="domain" description="RRM" evidence="10">
    <location>
        <begin position="491"/>
        <end position="567"/>
    </location>
</feature>
<comment type="caution">
    <text evidence="11">The sequence shown here is derived from an EMBL/GenBank/DDBJ whole genome shotgun (WGS) entry which is preliminary data.</text>
</comment>
<feature type="compositionally biased region" description="Basic and acidic residues" evidence="9">
    <location>
        <begin position="411"/>
        <end position="424"/>
    </location>
</feature>
<dbReference type="EMBL" id="BJWL01000024">
    <property type="protein sequence ID" value="GFZ15531.1"/>
    <property type="molecule type" value="Genomic_DNA"/>
</dbReference>
<dbReference type="PANTHER" id="PTHR14738:SF29">
    <property type="entry name" value="ZINC FINGER CCCH DOMAIN-CONTAINING PROTEIN 14"/>
    <property type="match status" value="1"/>
</dbReference>
<protein>
    <submittedName>
        <fullName evidence="11">RNA binding (RRM/RBD/RNP motifs) family protein</fullName>
    </submittedName>
</protein>
<keyword evidence="3" id="KW-0479">Metal-binding</keyword>
<dbReference type="GO" id="GO:0008143">
    <property type="term" value="F:poly(A) binding"/>
    <property type="evidence" value="ECO:0007669"/>
    <property type="project" value="InterPro"/>
</dbReference>